<dbReference type="Proteomes" id="UP000767327">
    <property type="component" value="Unassembled WGS sequence"/>
</dbReference>
<evidence type="ECO:0000313" key="2">
    <source>
        <dbReference type="EMBL" id="NLT79755.1"/>
    </source>
</evidence>
<comment type="caution">
    <text evidence="2">The sequence shown here is derived from an EMBL/GenBank/DDBJ whole genome shotgun (WGS) entry which is preliminary data.</text>
</comment>
<proteinExistence type="predicted"/>
<organism evidence="2 3">
    <name type="scientific">Bifidobacterium crudilactis</name>
    <dbReference type="NCBI Taxonomy" id="327277"/>
    <lineage>
        <taxon>Bacteria</taxon>
        <taxon>Bacillati</taxon>
        <taxon>Actinomycetota</taxon>
        <taxon>Actinomycetes</taxon>
        <taxon>Bifidobacteriales</taxon>
        <taxon>Bifidobacteriaceae</taxon>
        <taxon>Bifidobacterium</taxon>
    </lineage>
</organism>
<dbReference type="RefSeq" id="WP_273173717.1">
    <property type="nucleotide sequence ID" value="NZ_JAAXZR010000020.1"/>
</dbReference>
<dbReference type="AlphaFoldDB" id="A0A971CZ08"/>
<dbReference type="EMBL" id="JAAXZR010000020">
    <property type="protein sequence ID" value="NLT79755.1"/>
    <property type="molecule type" value="Genomic_DNA"/>
</dbReference>
<accession>A0A971CZ08</accession>
<protein>
    <submittedName>
        <fullName evidence="2">Uncharacterized protein</fullName>
    </submittedName>
</protein>
<sequence length="113" mass="12409">MTTHEPPQASLEHIDVSNERGFARHLAYRLLDDMAAALIEGRPGTVTIPRLDPLFAAITGRSLQLLADAIKPLHDTTPVTNHQISAPSRLDGNKQSPDVNGIEACETKEYRNE</sequence>
<feature type="region of interest" description="Disordered" evidence="1">
    <location>
        <begin position="78"/>
        <end position="113"/>
    </location>
</feature>
<reference evidence="2" key="1">
    <citation type="journal article" date="2020" name="Biotechnol. Biofuels">
        <title>New insights from the biogas microbiome by comprehensive genome-resolved metagenomics of nearly 1600 species originating from multiple anaerobic digesters.</title>
        <authorList>
            <person name="Campanaro S."/>
            <person name="Treu L."/>
            <person name="Rodriguez-R L.M."/>
            <person name="Kovalovszki A."/>
            <person name="Ziels R.M."/>
            <person name="Maus I."/>
            <person name="Zhu X."/>
            <person name="Kougias P.G."/>
            <person name="Basile A."/>
            <person name="Luo G."/>
            <person name="Schluter A."/>
            <person name="Konstantinidis K.T."/>
            <person name="Angelidaki I."/>
        </authorList>
    </citation>
    <scope>NUCLEOTIDE SEQUENCE</scope>
    <source>
        <strain evidence="2">AS01afH2WH_6</strain>
    </source>
</reference>
<evidence type="ECO:0000313" key="3">
    <source>
        <dbReference type="Proteomes" id="UP000767327"/>
    </source>
</evidence>
<name>A0A971CZ08_9BIFI</name>
<reference evidence="2" key="2">
    <citation type="submission" date="2020-01" db="EMBL/GenBank/DDBJ databases">
        <authorList>
            <person name="Campanaro S."/>
        </authorList>
    </citation>
    <scope>NUCLEOTIDE SEQUENCE</scope>
    <source>
        <strain evidence="2">AS01afH2WH_6</strain>
    </source>
</reference>
<gene>
    <name evidence="2" type="ORF">GXW98_05690</name>
</gene>
<evidence type="ECO:0000256" key="1">
    <source>
        <dbReference type="SAM" id="MobiDB-lite"/>
    </source>
</evidence>